<sequence>MLNILSNLTAIAAAAAPIFITDSTGKQTIDIAHALCRQLQPVQMYEKQSDPTTPSQLFNLVLVNSVEFQIQSNTCPGFSISYPGESTGAEPIRAQTILKSASQVFFTIPLAIPGKVNGPFNIIYQSVEDGPLYLTGWNPNLTYASTGPLTFEFQNAGDVRQQWQFISVRTPTGLDELDSFGRPFNHGQMTFGKIYVASQQSHIFAAAALSDIYDKGSVSHLPPLHSPIQADRPFRLETMWGFDSFEASWSAFQSKNMYDKRWPHLPRERLTQNICGGAGIAANYSISKYTHQQAHVQQSVSGLTGSNIQVHNNDITAAQILAIVFCSLFSTMLTTQYFTLVLWPRRATYPRCYNYIRMISTAVLSIGVLAAALASTVIVAKHSAIITNASEELRDQLTNVSFSPPLKYNDFPANVALVCLLWVGCVSAAVGCRSNVPNPNLNLLPTDQYDSLDNWGQKRDEEQ</sequence>
<dbReference type="EMBL" id="JADNRY010000150">
    <property type="protein sequence ID" value="KAF9063239.1"/>
    <property type="molecule type" value="Genomic_DNA"/>
</dbReference>
<feature type="transmembrane region" description="Helical" evidence="1">
    <location>
        <begin position="355"/>
        <end position="380"/>
    </location>
</feature>
<evidence type="ECO:0000256" key="2">
    <source>
        <dbReference type="SAM" id="SignalP"/>
    </source>
</evidence>
<proteinExistence type="predicted"/>
<keyword evidence="1" id="KW-0472">Membrane</keyword>
<dbReference type="Proteomes" id="UP000772434">
    <property type="component" value="Unassembled WGS sequence"/>
</dbReference>
<evidence type="ECO:0000313" key="4">
    <source>
        <dbReference type="Proteomes" id="UP000772434"/>
    </source>
</evidence>
<gene>
    <name evidence="3" type="ORF">BDP27DRAFT_1427047</name>
</gene>
<feature type="transmembrane region" description="Helical" evidence="1">
    <location>
        <begin position="320"/>
        <end position="343"/>
    </location>
</feature>
<organism evidence="3 4">
    <name type="scientific">Rhodocollybia butyracea</name>
    <dbReference type="NCBI Taxonomy" id="206335"/>
    <lineage>
        <taxon>Eukaryota</taxon>
        <taxon>Fungi</taxon>
        <taxon>Dikarya</taxon>
        <taxon>Basidiomycota</taxon>
        <taxon>Agaricomycotina</taxon>
        <taxon>Agaricomycetes</taxon>
        <taxon>Agaricomycetidae</taxon>
        <taxon>Agaricales</taxon>
        <taxon>Marasmiineae</taxon>
        <taxon>Omphalotaceae</taxon>
        <taxon>Rhodocollybia</taxon>
    </lineage>
</organism>
<feature type="signal peptide" evidence="2">
    <location>
        <begin position="1"/>
        <end position="15"/>
    </location>
</feature>
<keyword evidence="1" id="KW-0812">Transmembrane</keyword>
<name>A0A9P5PCT2_9AGAR</name>
<evidence type="ECO:0000256" key="1">
    <source>
        <dbReference type="SAM" id="Phobius"/>
    </source>
</evidence>
<reference evidence="3" key="1">
    <citation type="submission" date="2020-11" db="EMBL/GenBank/DDBJ databases">
        <authorList>
            <consortium name="DOE Joint Genome Institute"/>
            <person name="Ahrendt S."/>
            <person name="Riley R."/>
            <person name="Andreopoulos W."/>
            <person name="Labutti K."/>
            <person name="Pangilinan J."/>
            <person name="Ruiz-Duenas F.J."/>
            <person name="Barrasa J.M."/>
            <person name="Sanchez-Garcia M."/>
            <person name="Camarero S."/>
            <person name="Miyauchi S."/>
            <person name="Serrano A."/>
            <person name="Linde D."/>
            <person name="Babiker R."/>
            <person name="Drula E."/>
            <person name="Ayuso-Fernandez I."/>
            <person name="Pacheco R."/>
            <person name="Padilla G."/>
            <person name="Ferreira P."/>
            <person name="Barriuso J."/>
            <person name="Kellner H."/>
            <person name="Castanera R."/>
            <person name="Alfaro M."/>
            <person name="Ramirez L."/>
            <person name="Pisabarro A.G."/>
            <person name="Kuo A."/>
            <person name="Tritt A."/>
            <person name="Lipzen A."/>
            <person name="He G."/>
            <person name="Yan M."/>
            <person name="Ng V."/>
            <person name="Cullen D."/>
            <person name="Martin F."/>
            <person name="Rosso M.-N."/>
            <person name="Henrissat B."/>
            <person name="Hibbett D."/>
            <person name="Martinez A.T."/>
            <person name="Grigoriev I.V."/>
        </authorList>
    </citation>
    <scope>NUCLEOTIDE SEQUENCE</scope>
    <source>
        <strain evidence="3">AH 40177</strain>
    </source>
</reference>
<keyword evidence="1" id="KW-1133">Transmembrane helix</keyword>
<feature type="chain" id="PRO_5040338635" evidence="2">
    <location>
        <begin position="16"/>
        <end position="463"/>
    </location>
</feature>
<protein>
    <submittedName>
        <fullName evidence="3">Uncharacterized protein</fullName>
    </submittedName>
</protein>
<comment type="caution">
    <text evidence="3">The sequence shown here is derived from an EMBL/GenBank/DDBJ whole genome shotgun (WGS) entry which is preliminary data.</text>
</comment>
<evidence type="ECO:0000313" key="3">
    <source>
        <dbReference type="EMBL" id="KAF9063239.1"/>
    </source>
</evidence>
<feature type="transmembrane region" description="Helical" evidence="1">
    <location>
        <begin position="411"/>
        <end position="432"/>
    </location>
</feature>
<dbReference type="OrthoDB" id="3596006at2759"/>
<keyword evidence="4" id="KW-1185">Reference proteome</keyword>
<keyword evidence="2" id="KW-0732">Signal</keyword>
<accession>A0A9P5PCT2</accession>
<dbReference type="AlphaFoldDB" id="A0A9P5PCT2"/>